<dbReference type="EMBL" id="JAYWIO010000002">
    <property type="protein sequence ID" value="KAK7282406.1"/>
    <property type="molecule type" value="Genomic_DNA"/>
</dbReference>
<organism evidence="2 3">
    <name type="scientific">Crotalaria pallida</name>
    <name type="common">Smooth rattlebox</name>
    <name type="synonym">Crotalaria striata</name>
    <dbReference type="NCBI Taxonomy" id="3830"/>
    <lineage>
        <taxon>Eukaryota</taxon>
        <taxon>Viridiplantae</taxon>
        <taxon>Streptophyta</taxon>
        <taxon>Embryophyta</taxon>
        <taxon>Tracheophyta</taxon>
        <taxon>Spermatophyta</taxon>
        <taxon>Magnoliopsida</taxon>
        <taxon>eudicotyledons</taxon>
        <taxon>Gunneridae</taxon>
        <taxon>Pentapetalae</taxon>
        <taxon>rosids</taxon>
        <taxon>fabids</taxon>
        <taxon>Fabales</taxon>
        <taxon>Fabaceae</taxon>
        <taxon>Papilionoideae</taxon>
        <taxon>50 kb inversion clade</taxon>
        <taxon>genistoids sensu lato</taxon>
        <taxon>core genistoids</taxon>
        <taxon>Crotalarieae</taxon>
        <taxon>Crotalaria</taxon>
    </lineage>
</organism>
<dbReference type="Proteomes" id="UP001372338">
    <property type="component" value="Unassembled WGS sequence"/>
</dbReference>
<feature type="region of interest" description="Disordered" evidence="1">
    <location>
        <begin position="51"/>
        <end position="89"/>
    </location>
</feature>
<keyword evidence="3" id="KW-1185">Reference proteome</keyword>
<evidence type="ECO:0000313" key="3">
    <source>
        <dbReference type="Proteomes" id="UP001372338"/>
    </source>
</evidence>
<reference evidence="2 3" key="1">
    <citation type="submission" date="2024-01" db="EMBL/GenBank/DDBJ databases">
        <title>The genomes of 5 underutilized Papilionoideae crops provide insights into root nodulation and disease resistanc.</title>
        <authorList>
            <person name="Yuan L."/>
        </authorList>
    </citation>
    <scope>NUCLEOTIDE SEQUENCE [LARGE SCALE GENOMIC DNA]</scope>
    <source>
        <strain evidence="2">ZHUSHIDOU_FW_LH</strain>
        <tissue evidence="2">Leaf</tissue>
    </source>
</reference>
<name>A0AAN9ILV0_CROPI</name>
<sequence length="89" mass="9623">MERPKGMQRERGTSSSSSSLDVYSPCHFLYSPCHFLEMIVKALSKCLCLDSGSDERGGEGTCTTSQAMRRPPRPPLSAGRGGQVNLISS</sequence>
<feature type="region of interest" description="Disordered" evidence="1">
    <location>
        <begin position="1"/>
        <end position="24"/>
    </location>
</feature>
<dbReference type="AlphaFoldDB" id="A0AAN9ILV0"/>
<evidence type="ECO:0000313" key="2">
    <source>
        <dbReference type="EMBL" id="KAK7282406.1"/>
    </source>
</evidence>
<feature type="compositionally biased region" description="Basic and acidic residues" evidence="1">
    <location>
        <begin position="1"/>
        <end position="12"/>
    </location>
</feature>
<evidence type="ECO:0000256" key="1">
    <source>
        <dbReference type="SAM" id="MobiDB-lite"/>
    </source>
</evidence>
<gene>
    <name evidence="2" type="ORF">RIF29_11140</name>
</gene>
<accession>A0AAN9ILV0</accession>
<proteinExistence type="predicted"/>
<comment type="caution">
    <text evidence="2">The sequence shown here is derived from an EMBL/GenBank/DDBJ whole genome shotgun (WGS) entry which is preliminary data.</text>
</comment>
<protein>
    <submittedName>
        <fullName evidence="2">Uncharacterized protein</fullName>
    </submittedName>
</protein>